<proteinExistence type="predicted"/>
<name>H3NQ95_9FIRM</name>
<keyword evidence="1" id="KW-0812">Transmembrane</keyword>
<protein>
    <submittedName>
        <fullName evidence="2">Uncharacterized protein</fullName>
    </submittedName>
</protein>
<gene>
    <name evidence="2" type="ORF">HMPREF9709_01506</name>
</gene>
<dbReference type="AlphaFoldDB" id="H3NQ95"/>
<evidence type="ECO:0000313" key="2">
    <source>
        <dbReference type="EMBL" id="EHR32575.1"/>
    </source>
</evidence>
<keyword evidence="3" id="KW-1185">Reference proteome</keyword>
<dbReference type="HOGENOM" id="CLU_1537997_0_0_9"/>
<sequence length="174" mass="20870">MGRTTKCNRGEFERIILLKKDEIMKKHRNFIYPIILIAFIILIIMWFNKNRIKSGNEIFSNDFEFQNINVITSDDLNKENLKPDTFDITAEQNKELLKIVQNMKFKIHRNKHFEKWNKMYTMSAKFKNKQYLVSVSDNNILELHESMPGDNSTFYEIKEGNKEFYDMLDKISIK</sequence>
<comment type="caution">
    <text evidence="2">The sequence shown here is derived from an EMBL/GenBank/DDBJ whole genome shotgun (WGS) entry which is preliminary data.</text>
</comment>
<keyword evidence="1" id="KW-1133">Transmembrane helix</keyword>
<dbReference type="EMBL" id="AGEI01000028">
    <property type="protein sequence ID" value="EHR32575.1"/>
    <property type="molecule type" value="Genomic_DNA"/>
</dbReference>
<reference evidence="2 3" key="1">
    <citation type="submission" date="2012-01" db="EMBL/GenBank/DDBJ databases">
        <title>The Genome Sequence of Helcococcus kunzii ATCC 51366.</title>
        <authorList>
            <consortium name="The Broad Institute Genome Sequencing Platform"/>
            <person name="Earl A."/>
            <person name="Ward D."/>
            <person name="Feldgarden M."/>
            <person name="Gevers D."/>
            <person name="Huys G."/>
            <person name="Young S.K."/>
            <person name="Zeng Q."/>
            <person name="Gargeya S."/>
            <person name="Fitzgerald M."/>
            <person name="Haas B."/>
            <person name="Abouelleil A."/>
            <person name="Alvarado L."/>
            <person name="Arachchi H.M."/>
            <person name="Berlin A."/>
            <person name="Chapman S.B."/>
            <person name="Gearin G."/>
            <person name="Goldberg J."/>
            <person name="Griggs A."/>
            <person name="Gujja S."/>
            <person name="Hansen M."/>
            <person name="Heiman D."/>
            <person name="Howarth C."/>
            <person name="Larimer J."/>
            <person name="Lui A."/>
            <person name="MacDonald P.J.P."/>
            <person name="McCowen C."/>
            <person name="Montmayeur A."/>
            <person name="Murphy C."/>
            <person name="Neiman D."/>
            <person name="Pearson M."/>
            <person name="Priest M."/>
            <person name="Roberts A."/>
            <person name="Saif S."/>
            <person name="Shea T."/>
            <person name="Sisk P."/>
            <person name="Stolte C."/>
            <person name="Sykes S."/>
            <person name="Wortman J."/>
            <person name="Nusbaum C."/>
            <person name="Birren B."/>
        </authorList>
    </citation>
    <scope>NUCLEOTIDE SEQUENCE [LARGE SCALE GENOMIC DNA]</scope>
    <source>
        <strain evidence="2 3">ATCC 51366</strain>
    </source>
</reference>
<feature type="transmembrane region" description="Helical" evidence="1">
    <location>
        <begin position="29"/>
        <end position="47"/>
    </location>
</feature>
<keyword evidence="1" id="KW-0472">Membrane</keyword>
<dbReference type="Proteomes" id="UP000004191">
    <property type="component" value="Unassembled WGS sequence"/>
</dbReference>
<evidence type="ECO:0000313" key="3">
    <source>
        <dbReference type="Proteomes" id="UP000004191"/>
    </source>
</evidence>
<dbReference type="STRING" id="883114.HMPREF9709_01506"/>
<organism evidence="2 3">
    <name type="scientific">Helcococcus kunzii ATCC 51366</name>
    <dbReference type="NCBI Taxonomy" id="883114"/>
    <lineage>
        <taxon>Bacteria</taxon>
        <taxon>Bacillati</taxon>
        <taxon>Bacillota</taxon>
        <taxon>Tissierellia</taxon>
        <taxon>Tissierellales</taxon>
        <taxon>Peptoniphilaceae</taxon>
        <taxon>Helcococcus</taxon>
    </lineage>
</organism>
<evidence type="ECO:0000256" key="1">
    <source>
        <dbReference type="SAM" id="Phobius"/>
    </source>
</evidence>
<accession>H3NQ95</accession>